<dbReference type="InterPro" id="IPR016032">
    <property type="entry name" value="Sig_transdc_resp-reg_C-effctor"/>
</dbReference>
<feature type="transmembrane region" description="Helical" evidence="4">
    <location>
        <begin position="42"/>
        <end position="62"/>
    </location>
</feature>
<proteinExistence type="predicted"/>
<accession>A0A6P0UTN2</accession>
<sequence length="136" mass="15562">MNLRAINSRKLLIGLTLMIVICVLIFNVFYFSAYYGFVQVNYINSILLIPFVALIFSFGMLLGNSAKSETAISDQAFELTEREREIAHLILSGKKNKDIAALLFIELSTVKSHINNIYKKTEVKNRRELTEKLKDQ</sequence>
<dbReference type="PRINTS" id="PR00038">
    <property type="entry name" value="HTHLUXR"/>
</dbReference>
<dbReference type="AlphaFoldDB" id="A0A6P0UTN2"/>
<evidence type="ECO:0000313" key="7">
    <source>
        <dbReference type="Proteomes" id="UP000468581"/>
    </source>
</evidence>
<feature type="domain" description="HTH luxR-type" evidence="5">
    <location>
        <begin position="72"/>
        <end position="136"/>
    </location>
</feature>
<dbReference type="Pfam" id="PF00196">
    <property type="entry name" value="GerE"/>
    <property type="match status" value="1"/>
</dbReference>
<dbReference type="Gene3D" id="1.10.10.10">
    <property type="entry name" value="Winged helix-like DNA-binding domain superfamily/Winged helix DNA-binding domain"/>
    <property type="match status" value="1"/>
</dbReference>
<evidence type="ECO:0000256" key="1">
    <source>
        <dbReference type="ARBA" id="ARBA00023015"/>
    </source>
</evidence>
<protein>
    <recommendedName>
        <fullName evidence="5">HTH luxR-type domain-containing protein</fullName>
    </recommendedName>
</protein>
<keyword evidence="2" id="KW-0238">DNA-binding</keyword>
<dbReference type="RefSeq" id="WP_239524952.1">
    <property type="nucleotide sequence ID" value="NZ_JAABOO010000004.1"/>
</dbReference>
<dbReference type="PROSITE" id="PS00622">
    <property type="entry name" value="HTH_LUXR_1"/>
    <property type="match status" value="1"/>
</dbReference>
<dbReference type="GO" id="GO:0003677">
    <property type="term" value="F:DNA binding"/>
    <property type="evidence" value="ECO:0007669"/>
    <property type="project" value="UniProtKB-KW"/>
</dbReference>
<reference evidence="6 7" key="1">
    <citation type="submission" date="2020-01" db="EMBL/GenBank/DDBJ databases">
        <title>Leptobacterium flavescens.</title>
        <authorList>
            <person name="Wang G."/>
        </authorList>
    </citation>
    <scope>NUCLEOTIDE SEQUENCE [LARGE SCALE GENOMIC DNA]</scope>
    <source>
        <strain evidence="6 7">KCTC 22160</strain>
    </source>
</reference>
<dbReference type="PANTHER" id="PTHR44688:SF16">
    <property type="entry name" value="DNA-BINDING TRANSCRIPTIONAL ACTIVATOR DEVR_DOSR"/>
    <property type="match status" value="1"/>
</dbReference>
<keyword evidence="1" id="KW-0805">Transcription regulation</keyword>
<evidence type="ECO:0000313" key="6">
    <source>
        <dbReference type="EMBL" id="NER15368.1"/>
    </source>
</evidence>
<name>A0A6P0UTN2_9FLAO</name>
<dbReference type="InterPro" id="IPR000792">
    <property type="entry name" value="Tscrpt_reg_LuxR_C"/>
</dbReference>
<dbReference type="EMBL" id="JAABOO010000004">
    <property type="protein sequence ID" value="NER15368.1"/>
    <property type="molecule type" value="Genomic_DNA"/>
</dbReference>
<dbReference type="Proteomes" id="UP000468581">
    <property type="component" value="Unassembled WGS sequence"/>
</dbReference>
<dbReference type="PROSITE" id="PS50043">
    <property type="entry name" value="HTH_LUXR_2"/>
    <property type="match status" value="1"/>
</dbReference>
<dbReference type="CDD" id="cd06170">
    <property type="entry name" value="LuxR_C_like"/>
    <property type="match status" value="1"/>
</dbReference>
<gene>
    <name evidence="6" type="ORF">GWK08_18075</name>
</gene>
<comment type="caution">
    <text evidence="6">The sequence shown here is derived from an EMBL/GenBank/DDBJ whole genome shotgun (WGS) entry which is preliminary data.</text>
</comment>
<evidence type="ECO:0000256" key="3">
    <source>
        <dbReference type="ARBA" id="ARBA00023163"/>
    </source>
</evidence>
<dbReference type="PANTHER" id="PTHR44688">
    <property type="entry name" value="DNA-BINDING TRANSCRIPTIONAL ACTIVATOR DEVR_DOSR"/>
    <property type="match status" value="1"/>
</dbReference>
<evidence type="ECO:0000256" key="4">
    <source>
        <dbReference type="SAM" id="Phobius"/>
    </source>
</evidence>
<keyword evidence="4" id="KW-0472">Membrane</keyword>
<keyword evidence="7" id="KW-1185">Reference proteome</keyword>
<dbReference type="InterPro" id="IPR036388">
    <property type="entry name" value="WH-like_DNA-bd_sf"/>
</dbReference>
<dbReference type="SUPFAM" id="SSF46894">
    <property type="entry name" value="C-terminal effector domain of the bipartite response regulators"/>
    <property type="match status" value="1"/>
</dbReference>
<evidence type="ECO:0000256" key="2">
    <source>
        <dbReference type="ARBA" id="ARBA00023125"/>
    </source>
</evidence>
<evidence type="ECO:0000259" key="5">
    <source>
        <dbReference type="PROSITE" id="PS50043"/>
    </source>
</evidence>
<keyword evidence="4" id="KW-1133">Transmembrane helix</keyword>
<feature type="transmembrane region" description="Helical" evidence="4">
    <location>
        <begin position="12"/>
        <end position="36"/>
    </location>
</feature>
<keyword evidence="4" id="KW-0812">Transmembrane</keyword>
<dbReference type="GO" id="GO:0006355">
    <property type="term" value="P:regulation of DNA-templated transcription"/>
    <property type="evidence" value="ECO:0007669"/>
    <property type="project" value="InterPro"/>
</dbReference>
<dbReference type="SMART" id="SM00421">
    <property type="entry name" value="HTH_LUXR"/>
    <property type="match status" value="1"/>
</dbReference>
<organism evidence="6 7">
    <name type="scientific">Leptobacterium flavescens</name>
    <dbReference type="NCBI Taxonomy" id="472055"/>
    <lineage>
        <taxon>Bacteria</taxon>
        <taxon>Pseudomonadati</taxon>
        <taxon>Bacteroidota</taxon>
        <taxon>Flavobacteriia</taxon>
        <taxon>Flavobacteriales</taxon>
        <taxon>Flavobacteriaceae</taxon>
        <taxon>Leptobacterium</taxon>
    </lineage>
</organism>
<keyword evidence="3" id="KW-0804">Transcription</keyword>